<accession>A0A2T0MQE0</accession>
<comment type="caution">
    <text evidence="6">The sequence shown here is derived from an EMBL/GenBank/DDBJ whole genome shotgun (WGS) entry which is preliminary data.</text>
</comment>
<dbReference type="SUPFAM" id="SSF51197">
    <property type="entry name" value="Clavaminate synthase-like"/>
    <property type="match status" value="1"/>
</dbReference>
<evidence type="ECO:0000313" key="7">
    <source>
        <dbReference type="Proteomes" id="UP000238312"/>
    </source>
</evidence>
<reference evidence="6 7" key="1">
    <citation type="submission" date="2018-03" db="EMBL/GenBank/DDBJ databases">
        <title>Genomic Encyclopedia of Type Strains, Phase III (KMG-III): the genomes of soil and plant-associated and newly described type strains.</title>
        <authorList>
            <person name="Whitman W."/>
        </authorList>
    </citation>
    <scope>NUCLEOTIDE SEQUENCE [LARGE SCALE GENOMIC DNA]</scope>
    <source>
        <strain evidence="6 7">CGMCC 4.7104</strain>
    </source>
</reference>
<dbReference type="Pfam" id="PF02668">
    <property type="entry name" value="TauD"/>
    <property type="match status" value="1"/>
</dbReference>
<dbReference type="RefSeq" id="WP_106247271.1">
    <property type="nucleotide sequence ID" value="NZ_JBFAIB010000005.1"/>
</dbReference>
<dbReference type="EMBL" id="PVNG01000017">
    <property type="protein sequence ID" value="PRX60351.1"/>
    <property type="molecule type" value="Genomic_DNA"/>
</dbReference>
<evidence type="ECO:0000256" key="4">
    <source>
        <dbReference type="ARBA" id="ARBA00023194"/>
    </source>
</evidence>
<keyword evidence="2" id="KW-0560">Oxidoreductase</keyword>
<comment type="cofactor">
    <cofactor evidence="1">
        <name>Fe(2+)</name>
        <dbReference type="ChEBI" id="CHEBI:29033"/>
    </cofactor>
</comment>
<keyword evidence="6" id="KW-0223">Dioxygenase</keyword>
<dbReference type="GO" id="GO:0051213">
    <property type="term" value="F:dioxygenase activity"/>
    <property type="evidence" value="ECO:0007669"/>
    <property type="project" value="UniProtKB-KW"/>
</dbReference>
<dbReference type="PANTHER" id="PTHR10696:SF56">
    <property type="entry name" value="TAUD_TFDA-LIKE DOMAIN-CONTAINING PROTEIN"/>
    <property type="match status" value="1"/>
</dbReference>
<dbReference type="InterPro" id="IPR003819">
    <property type="entry name" value="TauD/TfdA-like"/>
</dbReference>
<dbReference type="InterPro" id="IPR050411">
    <property type="entry name" value="AlphaKG_dependent_hydroxylases"/>
</dbReference>
<gene>
    <name evidence="6" type="ORF">B0I32_117118</name>
</gene>
<feature type="domain" description="TauD/TfdA-like" evidence="5">
    <location>
        <begin position="25"/>
        <end position="308"/>
    </location>
</feature>
<keyword evidence="7" id="KW-1185">Reference proteome</keyword>
<dbReference type="GO" id="GO:0017000">
    <property type="term" value="P:antibiotic biosynthetic process"/>
    <property type="evidence" value="ECO:0007669"/>
    <property type="project" value="UniProtKB-KW"/>
</dbReference>
<protein>
    <submittedName>
        <fullName evidence="6">Alpha-ketoglutarate-dependent taurine dioxygenase</fullName>
    </submittedName>
</protein>
<name>A0A2T0MQE0_9ACTN</name>
<sequence length="325" mass="36516">MNGFPESEHTLPYVVQAADEGDPVAGLVAADRARLRALLTRHGALLLRGFSVGGSDGLERAVRELSGEPLPYTERSSPRSTIKGQIYTSTDYPPDQEIFLHNENSYQTSWPTVLYFHCVRPPATLGATPLADVRRVHAELDPAVREEFARRHWMYIRNFHEGFGTAWQYVFSTDDRLAVADYCRAHDVEFSWSDAGGLRTKAVRRAIHTHPVTGEPVWFNHVAMFHHTTLPPEVQEGLLALFAEEDLPSTACYGDGGRIPDEVMDHIRGCYRKATTRFDWHEDDLLVVENMLVAHGREPFTGPRRIAVAMAEPSSPDEQRGGDIR</sequence>
<dbReference type="AlphaFoldDB" id="A0A2T0MQE0"/>
<dbReference type="PANTHER" id="PTHR10696">
    <property type="entry name" value="GAMMA-BUTYROBETAINE HYDROXYLASE-RELATED"/>
    <property type="match status" value="1"/>
</dbReference>
<dbReference type="OrthoDB" id="9769888at2"/>
<dbReference type="Proteomes" id="UP000238312">
    <property type="component" value="Unassembled WGS sequence"/>
</dbReference>
<organism evidence="6 7">
    <name type="scientific">Nonomuraea fuscirosea</name>
    <dbReference type="NCBI Taxonomy" id="1291556"/>
    <lineage>
        <taxon>Bacteria</taxon>
        <taxon>Bacillati</taxon>
        <taxon>Actinomycetota</taxon>
        <taxon>Actinomycetes</taxon>
        <taxon>Streptosporangiales</taxon>
        <taxon>Streptosporangiaceae</taxon>
        <taxon>Nonomuraea</taxon>
    </lineage>
</organism>
<dbReference type="InterPro" id="IPR042098">
    <property type="entry name" value="TauD-like_sf"/>
</dbReference>
<proteinExistence type="predicted"/>
<evidence type="ECO:0000313" key="6">
    <source>
        <dbReference type="EMBL" id="PRX60351.1"/>
    </source>
</evidence>
<dbReference type="Gene3D" id="3.60.130.10">
    <property type="entry name" value="Clavaminate synthase-like"/>
    <property type="match status" value="1"/>
</dbReference>
<evidence type="ECO:0000256" key="1">
    <source>
        <dbReference type="ARBA" id="ARBA00001954"/>
    </source>
</evidence>
<keyword evidence="3" id="KW-0408">Iron</keyword>
<keyword evidence="4" id="KW-0045">Antibiotic biosynthesis</keyword>
<evidence type="ECO:0000256" key="2">
    <source>
        <dbReference type="ARBA" id="ARBA00023002"/>
    </source>
</evidence>
<evidence type="ECO:0000256" key="3">
    <source>
        <dbReference type="ARBA" id="ARBA00023004"/>
    </source>
</evidence>
<evidence type="ECO:0000259" key="5">
    <source>
        <dbReference type="Pfam" id="PF02668"/>
    </source>
</evidence>